<keyword evidence="2" id="KW-1185">Reference proteome</keyword>
<evidence type="ECO:0000313" key="1">
    <source>
        <dbReference type="EMBL" id="PLC50480.1"/>
    </source>
</evidence>
<gene>
    <name evidence="1" type="ORF">CR159_08530</name>
</gene>
<dbReference type="AlphaFoldDB" id="A0A2N4U639"/>
<sequence length="83" mass="9540">MLRKPNNCLHAHTTLGRYAIDNKGNTFFRQFGGLRDAQVAVKRSDHRQGKLTSLFRLVAQWFRQRRIGHGKDSLVYRGSGQAK</sequence>
<dbReference type="Proteomes" id="UP000234190">
    <property type="component" value="Unassembled WGS sequence"/>
</dbReference>
<dbReference type="EMBL" id="PDNW01000005">
    <property type="protein sequence ID" value="PLC50480.1"/>
    <property type="molecule type" value="Genomic_DNA"/>
</dbReference>
<proteinExistence type="predicted"/>
<accession>A0A2N4U639</accession>
<protein>
    <submittedName>
        <fullName evidence="1">Uncharacterized protein</fullName>
    </submittedName>
</protein>
<evidence type="ECO:0000313" key="2">
    <source>
        <dbReference type="Proteomes" id="UP000234190"/>
    </source>
</evidence>
<comment type="caution">
    <text evidence="1">The sequence shown here is derived from an EMBL/GenBank/DDBJ whole genome shotgun (WGS) entry which is preliminary data.</text>
</comment>
<reference evidence="1 2" key="1">
    <citation type="submission" date="2017-10" db="EMBL/GenBank/DDBJ databases">
        <title>Two draft genome sequences of Pusillimonas sp. strains isolated from a nitrate- and radionuclide-contaminated groundwater in Russia.</title>
        <authorList>
            <person name="Grouzdev D.S."/>
            <person name="Tourova T.P."/>
            <person name="Goeva M.A."/>
            <person name="Babich T.L."/>
            <person name="Sokolova D.S."/>
            <person name="Abdullin R."/>
            <person name="Poltaraus A.B."/>
            <person name="Toshchakov S.V."/>
            <person name="Nazina T.N."/>
        </authorList>
    </citation>
    <scope>NUCLEOTIDE SEQUENCE [LARGE SCALE GENOMIC DNA]</scope>
    <source>
        <strain evidence="1 2">JR1/69-3-13</strain>
    </source>
</reference>
<name>A0A2N4U639_9BURK</name>
<organism evidence="1 2">
    <name type="scientific">Pollutimonas subterranea</name>
    <dbReference type="NCBI Taxonomy" id="2045210"/>
    <lineage>
        <taxon>Bacteria</taxon>
        <taxon>Pseudomonadati</taxon>
        <taxon>Pseudomonadota</taxon>
        <taxon>Betaproteobacteria</taxon>
        <taxon>Burkholderiales</taxon>
        <taxon>Alcaligenaceae</taxon>
        <taxon>Pollutimonas</taxon>
    </lineage>
</organism>